<keyword evidence="3 7" id="KW-0812">Transmembrane</keyword>
<dbReference type="AlphaFoldDB" id="A0ABD5LW85"/>
<evidence type="ECO:0000256" key="5">
    <source>
        <dbReference type="ARBA" id="ARBA00023136"/>
    </source>
</evidence>
<evidence type="ECO:0000256" key="4">
    <source>
        <dbReference type="ARBA" id="ARBA00022989"/>
    </source>
</evidence>
<organism evidence="9">
    <name type="scientific">Proteus mirabilis</name>
    <dbReference type="NCBI Taxonomy" id="584"/>
    <lineage>
        <taxon>Bacteria</taxon>
        <taxon>Pseudomonadati</taxon>
        <taxon>Pseudomonadota</taxon>
        <taxon>Gammaproteobacteria</taxon>
        <taxon>Enterobacterales</taxon>
        <taxon>Morganellaceae</taxon>
        <taxon>Proteus</taxon>
    </lineage>
</organism>
<dbReference type="InterPro" id="IPR003122">
    <property type="entry name" value="Tar_rcpt_lig-bd"/>
</dbReference>
<sequence>MFRFRKLKISTSLYLLLMMFCVMQVISSGISLGIIHLNNNQITRIDLDTAKRDELGLSWVSLVQARNAINRVAIGMKTEQSTDYIQSIESIALSRLETANTHFQNFLTDINQEVIPQEEKEIFNTVKMIITFFIVH</sequence>
<gene>
    <name evidence="9" type="ORF">I3679_005695</name>
</gene>
<dbReference type="Gene3D" id="1.20.120.30">
    <property type="entry name" value="Aspartate receptor, ligand-binding domain"/>
    <property type="match status" value="1"/>
</dbReference>
<keyword evidence="6" id="KW-0807">Transducer</keyword>
<dbReference type="SUPFAM" id="SSF47170">
    <property type="entry name" value="Aspartate receptor, ligand-binding domain"/>
    <property type="match status" value="1"/>
</dbReference>
<evidence type="ECO:0000256" key="1">
    <source>
        <dbReference type="ARBA" id="ARBA00004236"/>
    </source>
</evidence>
<evidence type="ECO:0000256" key="3">
    <source>
        <dbReference type="ARBA" id="ARBA00022692"/>
    </source>
</evidence>
<comment type="caution">
    <text evidence="9">The sequence shown here is derived from an EMBL/GenBank/DDBJ whole genome shotgun (WGS) entry which is preliminary data.</text>
</comment>
<evidence type="ECO:0000259" key="8">
    <source>
        <dbReference type="Pfam" id="PF02203"/>
    </source>
</evidence>
<dbReference type="InterPro" id="IPR035440">
    <property type="entry name" value="4HB_MCP_dom_sf"/>
</dbReference>
<evidence type="ECO:0000313" key="9">
    <source>
        <dbReference type="EMBL" id="MEY2343908.1"/>
    </source>
</evidence>
<protein>
    <submittedName>
        <fullName evidence="9">Tar ligand binding domain-containing protein</fullName>
    </submittedName>
</protein>
<accession>A0ABD5LW85</accession>
<name>A0ABD5LW85_PROMI</name>
<dbReference type="PRINTS" id="PR00260">
    <property type="entry name" value="CHEMTRNSDUCR"/>
</dbReference>
<keyword evidence="4 7" id="KW-1133">Transmembrane helix</keyword>
<evidence type="ECO:0000256" key="6">
    <source>
        <dbReference type="ARBA" id="ARBA00023224"/>
    </source>
</evidence>
<evidence type="ECO:0000256" key="2">
    <source>
        <dbReference type="ARBA" id="ARBA00022475"/>
    </source>
</evidence>
<dbReference type="Pfam" id="PF02203">
    <property type="entry name" value="TarH"/>
    <property type="match status" value="1"/>
</dbReference>
<dbReference type="InterPro" id="IPR004090">
    <property type="entry name" value="Chemotax_Me-accpt_rcpt"/>
</dbReference>
<keyword evidence="2" id="KW-1003">Cell membrane</keyword>
<feature type="domain" description="Chemotaxis methyl-accepting receptor Tar-related ligand-binding" evidence="8">
    <location>
        <begin position="4"/>
        <end position="107"/>
    </location>
</feature>
<reference evidence="9" key="1">
    <citation type="submission" date="2021-05" db="EMBL/GenBank/DDBJ databases">
        <title>First report of NDM-5 and VEB-6 producing Proteus mirabilis isolated from blood of a sepsis patient in Kolkata, India.</title>
        <authorList>
            <person name="Halder G."/>
            <person name="Chaudhuri B."/>
            <person name="Dutta S."/>
        </authorList>
    </citation>
    <scope>NUCLEOTIDE SEQUENCE [LARGE SCALE GENOMIC DNA]</scope>
    <source>
        <strain evidence="9">7049</strain>
    </source>
</reference>
<comment type="subcellular location">
    <subcellularLocation>
        <location evidence="1">Cell membrane</location>
    </subcellularLocation>
</comment>
<dbReference type="GO" id="GO:0007165">
    <property type="term" value="P:signal transduction"/>
    <property type="evidence" value="ECO:0007669"/>
    <property type="project" value="UniProtKB-KW"/>
</dbReference>
<proteinExistence type="predicted"/>
<dbReference type="GO" id="GO:0005886">
    <property type="term" value="C:plasma membrane"/>
    <property type="evidence" value="ECO:0007669"/>
    <property type="project" value="UniProtKB-SubCell"/>
</dbReference>
<evidence type="ECO:0000256" key="7">
    <source>
        <dbReference type="SAM" id="Phobius"/>
    </source>
</evidence>
<dbReference type="EMBL" id="JADQCH020000001">
    <property type="protein sequence ID" value="MEY2343908.1"/>
    <property type="molecule type" value="Genomic_DNA"/>
</dbReference>
<keyword evidence="5 7" id="KW-0472">Membrane</keyword>
<feature type="transmembrane region" description="Helical" evidence="7">
    <location>
        <begin position="12"/>
        <end position="35"/>
    </location>
</feature>
<dbReference type="CDD" id="cd19407">
    <property type="entry name" value="Tar_Tsr_sensor"/>
    <property type="match status" value="1"/>
</dbReference>